<dbReference type="GO" id="GO:0004592">
    <property type="term" value="F:pantoate-beta-alanine ligase activity"/>
    <property type="evidence" value="ECO:0007669"/>
    <property type="project" value="UniProtKB-UniRule"/>
</dbReference>
<feature type="binding site" evidence="15">
    <location>
        <begin position="142"/>
        <end position="145"/>
    </location>
    <ligand>
        <name>ATP</name>
        <dbReference type="ChEBI" id="CHEBI:30616"/>
    </ligand>
</feature>
<evidence type="ECO:0000256" key="6">
    <source>
        <dbReference type="ARBA" id="ARBA00022490"/>
    </source>
</evidence>
<keyword evidence="10 15" id="KW-0067">ATP-binding</keyword>
<keyword evidence="7 15" id="KW-0436">Ligase</keyword>
<comment type="pathway">
    <text evidence="2 15">Cofactor biosynthesis; (R)-pantothenate biosynthesis; (R)-pantothenate from (R)-pantoate and beta-alanine: step 1/1.</text>
</comment>
<comment type="caution">
    <text evidence="16">The sequence shown here is derived from an EMBL/GenBank/DDBJ whole genome shotgun (WGS) entry which is preliminary data.</text>
</comment>
<comment type="subcellular location">
    <subcellularLocation>
        <location evidence="1 15">Cytoplasm</location>
    </subcellularLocation>
</comment>
<evidence type="ECO:0000256" key="7">
    <source>
        <dbReference type="ARBA" id="ARBA00022598"/>
    </source>
</evidence>
<gene>
    <name evidence="15" type="primary">panC</name>
    <name evidence="16" type="ORF">EG850_01740</name>
</gene>
<evidence type="ECO:0000256" key="2">
    <source>
        <dbReference type="ARBA" id="ARBA00004990"/>
    </source>
</evidence>
<comment type="subunit">
    <text evidence="15">Homodimer.</text>
</comment>
<dbReference type="NCBIfam" id="TIGR00125">
    <property type="entry name" value="cyt_tran_rel"/>
    <property type="match status" value="1"/>
</dbReference>
<dbReference type="HAMAP" id="MF_00158">
    <property type="entry name" value="PanC"/>
    <property type="match status" value="1"/>
</dbReference>
<feature type="binding site" evidence="15">
    <location>
        <position position="171"/>
    </location>
    <ligand>
        <name>ATP</name>
        <dbReference type="ChEBI" id="CHEBI:30616"/>
    </ligand>
</feature>
<dbReference type="Pfam" id="PF02569">
    <property type="entry name" value="Pantoate_ligase"/>
    <property type="match status" value="1"/>
</dbReference>
<dbReference type="GO" id="GO:0005829">
    <property type="term" value="C:cytosol"/>
    <property type="evidence" value="ECO:0007669"/>
    <property type="project" value="TreeGrafter"/>
</dbReference>
<feature type="binding site" evidence="15">
    <location>
        <position position="148"/>
    </location>
    <ligand>
        <name>(R)-pantoate</name>
        <dbReference type="ChEBI" id="CHEBI:15980"/>
    </ligand>
</feature>
<comment type="function">
    <text evidence="13 15">Catalyzes the condensation of pantoate with beta-alanine in an ATP-dependent reaction via a pantoyl-adenylate intermediate.</text>
</comment>
<dbReference type="CDD" id="cd00560">
    <property type="entry name" value="PanC"/>
    <property type="match status" value="1"/>
</dbReference>
<dbReference type="NCBIfam" id="TIGR00018">
    <property type="entry name" value="panC"/>
    <property type="match status" value="1"/>
</dbReference>
<dbReference type="Gene3D" id="3.30.1300.10">
    <property type="entry name" value="Pantoate-beta-alanine ligase, C-terminal domain"/>
    <property type="match status" value="1"/>
</dbReference>
<dbReference type="GO" id="GO:0005524">
    <property type="term" value="F:ATP binding"/>
    <property type="evidence" value="ECO:0007669"/>
    <property type="project" value="UniProtKB-KW"/>
</dbReference>
<feature type="active site" description="Proton donor" evidence="15">
    <location>
        <position position="31"/>
    </location>
</feature>
<dbReference type="SUPFAM" id="SSF52374">
    <property type="entry name" value="Nucleotidylyl transferase"/>
    <property type="match status" value="1"/>
</dbReference>
<evidence type="ECO:0000256" key="9">
    <source>
        <dbReference type="ARBA" id="ARBA00022741"/>
    </source>
</evidence>
<evidence type="ECO:0000256" key="4">
    <source>
        <dbReference type="ARBA" id="ARBA00012219"/>
    </source>
</evidence>
<dbReference type="InterPro" id="IPR004821">
    <property type="entry name" value="Cyt_trans-like"/>
</dbReference>
<dbReference type="FunFam" id="3.40.50.620:FF:000114">
    <property type="entry name" value="Pantothenate synthetase"/>
    <property type="match status" value="1"/>
</dbReference>
<protein>
    <recommendedName>
        <fullName evidence="5 15">Pantothenate synthetase</fullName>
        <shortName evidence="15">PS</shortName>
        <ecNumber evidence="4 15">6.3.2.1</ecNumber>
    </recommendedName>
    <alternativeName>
        <fullName evidence="14 15">Pantoate--beta-alanine ligase</fullName>
    </alternativeName>
    <alternativeName>
        <fullName evidence="11 15">Pantoate-activating enzyme</fullName>
    </alternativeName>
</protein>
<comment type="catalytic activity">
    <reaction evidence="12 15">
        <text>(R)-pantoate + beta-alanine + ATP = (R)-pantothenate + AMP + diphosphate + H(+)</text>
        <dbReference type="Rhea" id="RHEA:10912"/>
        <dbReference type="ChEBI" id="CHEBI:15378"/>
        <dbReference type="ChEBI" id="CHEBI:15980"/>
        <dbReference type="ChEBI" id="CHEBI:29032"/>
        <dbReference type="ChEBI" id="CHEBI:30616"/>
        <dbReference type="ChEBI" id="CHEBI:33019"/>
        <dbReference type="ChEBI" id="CHEBI:57966"/>
        <dbReference type="ChEBI" id="CHEBI:456215"/>
        <dbReference type="EC" id="6.3.2.1"/>
    </reaction>
</comment>
<dbReference type="UniPathway" id="UPA00028">
    <property type="reaction ID" value="UER00005"/>
</dbReference>
<feature type="binding site" evidence="15">
    <location>
        <begin position="179"/>
        <end position="182"/>
    </location>
    <ligand>
        <name>ATP</name>
        <dbReference type="ChEBI" id="CHEBI:30616"/>
    </ligand>
</feature>
<reference evidence="16 17" key="1">
    <citation type="submission" date="2018-11" db="EMBL/GenBank/DDBJ databases">
        <title>YIM 102482-1 draft genome.</title>
        <authorList>
            <person name="Li G."/>
            <person name="Jiang Y."/>
        </authorList>
    </citation>
    <scope>NUCLEOTIDE SEQUENCE [LARGE SCALE GENOMIC DNA]</scope>
    <source>
        <strain evidence="16 17">YIM 102482-1</strain>
    </source>
</reference>
<evidence type="ECO:0000313" key="17">
    <source>
        <dbReference type="Proteomes" id="UP000274391"/>
    </source>
</evidence>
<evidence type="ECO:0000256" key="12">
    <source>
        <dbReference type="ARBA" id="ARBA00048258"/>
    </source>
</evidence>
<feature type="binding site" evidence="15">
    <location>
        <position position="55"/>
    </location>
    <ligand>
        <name>beta-alanine</name>
        <dbReference type="ChEBI" id="CHEBI:57966"/>
    </ligand>
</feature>
<dbReference type="PANTHER" id="PTHR21299">
    <property type="entry name" value="CYTIDYLATE KINASE/PANTOATE-BETA-ALANINE LIGASE"/>
    <property type="match status" value="1"/>
</dbReference>
<comment type="miscellaneous">
    <text evidence="15">The reaction proceeds by a bi uni uni bi ping pong mechanism.</text>
</comment>
<dbReference type="EC" id="6.3.2.1" evidence="4 15"/>
<keyword evidence="8 15" id="KW-0566">Pantothenate biosynthesis</keyword>
<dbReference type="OrthoDB" id="9773087at2"/>
<comment type="similarity">
    <text evidence="3 15">Belongs to the pantothenate synthetase family.</text>
</comment>
<dbReference type="InterPro" id="IPR014729">
    <property type="entry name" value="Rossmann-like_a/b/a_fold"/>
</dbReference>
<dbReference type="Gene3D" id="3.40.50.620">
    <property type="entry name" value="HUPs"/>
    <property type="match status" value="1"/>
</dbReference>
<dbReference type="EMBL" id="RQVS01000002">
    <property type="protein sequence ID" value="RRJ88372.1"/>
    <property type="molecule type" value="Genomic_DNA"/>
</dbReference>
<proteinExistence type="inferred from homology"/>
<evidence type="ECO:0000256" key="3">
    <source>
        <dbReference type="ARBA" id="ARBA00009256"/>
    </source>
</evidence>
<evidence type="ECO:0000313" key="16">
    <source>
        <dbReference type="EMBL" id="RRJ88372.1"/>
    </source>
</evidence>
<keyword evidence="9 15" id="KW-0547">Nucleotide-binding</keyword>
<accession>A0A3P3VZY8</accession>
<evidence type="ECO:0000256" key="13">
    <source>
        <dbReference type="ARBA" id="ARBA00055042"/>
    </source>
</evidence>
<organism evidence="16 17">
    <name type="scientific">Gulosibacter macacae</name>
    <dbReference type="NCBI Taxonomy" id="2488791"/>
    <lineage>
        <taxon>Bacteria</taxon>
        <taxon>Bacillati</taxon>
        <taxon>Actinomycetota</taxon>
        <taxon>Actinomycetes</taxon>
        <taxon>Micrococcales</taxon>
        <taxon>Microbacteriaceae</taxon>
        <taxon>Gulosibacter</taxon>
    </lineage>
</organism>
<evidence type="ECO:0000256" key="1">
    <source>
        <dbReference type="ARBA" id="ARBA00004496"/>
    </source>
</evidence>
<dbReference type="AlphaFoldDB" id="A0A3P3VZY8"/>
<keyword evidence="17" id="KW-1185">Reference proteome</keyword>
<feature type="binding site" evidence="15">
    <location>
        <position position="55"/>
    </location>
    <ligand>
        <name>(R)-pantoate</name>
        <dbReference type="ChEBI" id="CHEBI:15980"/>
    </ligand>
</feature>
<name>A0A3P3VZY8_9MICO</name>
<evidence type="ECO:0000256" key="5">
    <source>
        <dbReference type="ARBA" id="ARBA00014155"/>
    </source>
</evidence>
<evidence type="ECO:0000256" key="14">
    <source>
        <dbReference type="ARBA" id="ARBA00077433"/>
    </source>
</evidence>
<evidence type="ECO:0000256" key="10">
    <source>
        <dbReference type="ARBA" id="ARBA00022840"/>
    </source>
</evidence>
<dbReference type="InterPro" id="IPR042176">
    <property type="entry name" value="Pantoate_ligase_C"/>
</dbReference>
<dbReference type="InterPro" id="IPR003721">
    <property type="entry name" value="Pantoate_ligase"/>
</dbReference>
<evidence type="ECO:0000256" key="11">
    <source>
        <dbReference type="ARBA" id="ARBA00032806"/>
    </source>
</evidence>
<feature type="binding site" evidence="15">
    <location>
        <begin position="24"/>
        <end position="31"/>
    </location>
    <ligand>
        <name>ATP</name>
        <dbReference type="ChEBI" id="CHEBI:30616"/>
    </ligand>
</feature>
<dbReference type="Proteomes" id="UP000274391">
    <property type="component" value="Unassembled WGS sequence"/>
</dbReference>
<keyword evidence="6 15" id="KW-0963">Cytoplasm</keyword>
<evidence type="ECO:0000256" key="15">
    <source>
        <dbReference type="HAMAP-Rule" id="MF_00158"/>
    </source>
</evidence>
<dbReference type="GO" id="GO:0015940">
    <property type="term" value="P:pantothenate biosynthetic process"/>
    <property type="evidence" value="ECO:0007669"/>
    <property type="project" value="UniProtKB-UniRule"/>
</dbReference>
<dbReference type="PANTHER" id="PTHR21299:SF1">
    <property type="entry name" value="PANTOATE--BETA-ALANINE LIGASE"/>
    <property type="match status" value="1"/>
</dbReference>
<evidence type="ECO:0000256" key="8">
    <source>
        <dbReference type="ARBA" id="ARBA00022655"/>
    </source>
</evidence>
<sequence length="279" mass="30468">MLTTVNETRAALADRGRIALVPTMGALHDGHLSLVRLAKQHADTVIVSVFVNPLQFGPNEDFDRYPRPFDDDVKLLEQEGVDFCFNPTTEQMYPTWPSTTIVSAGEAGRILEGEFRPSHFDGVLTIVAKLFLITAPDFAVFGEKDAQQLALIRRMTRDLNIPVEIVGAPIVREPDGLARSSRNRYLEGETRERATVLNRALEAVEANAHEGAQAALAAGRKVYEADEATIVDYLVLVDAATFAPVDDAFTGDAIALTAARLGTTRLIDNRPVRVGGNEN</sequence>